<feature type="compositionally biased region" description="Basic and acidic residues" evidence="1">
    <location>
        <begin position="55"/>
        <end position="69"/>
    </location>
</feature>
<organism evidence="2 3">
    <name type="scientific">Steinernema glaseri</name>
    <dbReference type="NCBI Taxonomy" id="37863"/>
    <lineage>
        <taxon>Eukaryota</taxon>
        <taxon>Metazoa</taxon>
        <taxon>Ecdysozoa</taxon>
        <taxon>Nematoda</taxon>
        <taxon>Chromadorea</taxon>
        <taxon>Rhabditida</taxon>
        <taxon>Tylenchina</taxon>
        <taxon>Panagrolaimomorpha</taxon>
        <taxon>Strongyloidoidea</taxon>
        <taxon>Steinernematidae</taxon>
        <taxon>Steinernema</taxon>
    </lineage>
</organism>
<accession>A0A1I8A4V9</accession>
<evidence type="ECO:0000256" key="1">
    <source>
        <dbReference type="SAM" id="MobiDB-lite"/>
    </source>
</evidence>
<reference evidence="3" key="1">
    <citation type="submission" date="2016-11" db="UniProtKB">
        <authorList>
            <consortium name="WormBaseParasite"/>
        </authorList>
    </citation>
    <scope>IDENTIFICATION</scope>
</reference>
<protein>
    <submittedName>
        <fullName evidence="3">Uncharacterized protein</fullName>
    </submittedName>
</protein>
<dbReference type="Proteomes" id="UP000095287">
    <property type="component" value="Unplaced"/>
</dbReference>
<keyword evidence="2" id="KW-1185">Reference proteome</keyword>
<name>A0A1I8A4V9_9BILA</name>
<feature type="region of interest" description="Disordered" evidence="1">
    <location>
        <begin position="44"/>
        <end position="69"/>
    </location>
</feature>
<dbReference type="AlphaFoldDB" id="A0A1I8A4V9"/>
<sequence>MLSPLKELIDLESQIRLHFEGLKVIIGENGGEQSFAWPEVHLPEARHGHGPKAATDTHDPRKYEQGDDRNVRRSDALCVQANRDGTVQLSPRRTLSTLLSRARSRLATFEAARCSRIAVVGGPKKRAFLRASEDCRATVAVPRSFAALRAERKIDGKTVSSAESLCLFCGSRKASSLRGMLHVDELLSEKPLWNRNIFYLASSSSFFL</sequence>
<evidence type="ECO:0000313" key="3">
    <source>
        <dbReference type="WBParaSite" id="L893_g32695.t1"/>
    </source>
</evidence>
<dbReference type="WBParaSite" id="L893_g32695.t1">
    <property type="protein sequence ID" value="L893_g32695.t1"/>
    <property type="gene ID" value="L893_g32695"/>
</dbReference>
<evidence type="ECO:0000313" key="2">
    <source>
        <dbReference type="Proteomes" id="UP000095287"/>
    </source>
</evidence>
<proteinExistence type="predicted"/>